<dbReference type="AlphaFoldDB" id="A0A0A3JBD2"/>
<reference evidence="1 2" key="1">
    <citation type="submission" date="2014-02" db="EMBL/GenBank/DDBJ databases">
        <title>Draft genome sequence of Lysinibacillus massiliensis CCUG 49529.</title>
        <authorList>
            <person name="Zhang F."/>
            <person name="Wang G."/>
            <person name="Zhang L."/>
        </authorList>
    </citation>
    <scope>NUCLEOTIDE SEQUENCE [LARGE SCALE GENOMIC DNA]</scope>
    <source>
        <strain evidence="1 2">CCUG 49529</strain>
    </source>
</reference>
<proteinExistence type="predicted"/>
<name>A0A0A3JBD2_9BACL</name>
<keyword evidence="2" id="KW-1185">Reference proteome</keyword>
<organism evidence="1 2">
    <name type="scientific">Ureibacillus massiliensis 4400831 = CIP 108448 = CCUG 49529</name>
    <dbReference type="NCBI Taxonomy" id="1211035"/>
    <lineage>
        <taxon>Bacteria</taxon>
        <taxon>Bacillati</taxon>
        <taxon>Bacillota</taxon>
        <taxon>Bacilli</taxon>
        <taxon>Bacillales</taxon>
        <taxon>Caryophanaceae</taxon>
        <taxon>Ureibacillus</taxon>
    </lineage>
</organism>
<accession>A0A0A3JBD2</accession>
<comment type="caution">
    <text evidence="1">The sequence shown here is derived from an EMBL/GenBank/DDBJ whole genome shotgun (WGS) entry which is preliminary data.</text>
</comment>
<evidence type="ECO:0000313" key="1">
    <source>
        <dbReference type="EMBL" id="KGR92508.1"/>
    </source>
</evidence>
<sequence>MDHIIDSLEHLVVGLGRLLDSFGQIDFFRSFGLRFGSLKVIIERIALSFFKRVFFGAHGVLIG</sequence>
<gene>
    <name evidence="1" type="ORF">CD30_01495</name>
</gene>
<dbReference type="EMBL" id="JPVQ01000001">
    <property type="protein sequence ID" value="KGR92508.1"/>
    <property type="molecule type" value="Genomic_DNA"/>
</dbReference>
<protein>
    <submittedName>
        <fullName evidence="1">Uncharacterized protein</fullName>
    </submittedName>
</protein>
<dbReference type="Proteomes" id="UP000030595">
    <property type="component" value="Unassembled WGS sequence"/>
</dbReference>
<evidence type="ECO:0000313" key="2">
    <source>
        <dbReference type="Proteomes" id="UP000030595"/>
    </source>
</evidence>